<dbReference type="PROSITE" id="PS51257">
    <property type="entry name" value="PROKAR_LIPOPROTEIN"/>
    <property type="match status" value="1"/>
</dbReference>
<keyword evidence="3" id="KW-1185">Reference proteome</keyword>
<comment type="caution">
    <text evidence="2">The sequence shown here is derived from an EMBL/GenBank/DDBJ whole genome shotgun (WGS) entry which is preliminary data.</text>
</comment>
<evidence type="ECO:0000313" key="2">
    <source>
        <dbReference type="EMBL" id="GFE65051.1"/>
    </source>
</evidence>
<dbReference type="AlphaFoldDB" id="A0A6N6JFC2"/>
<accession>A0A6N6JFC2</accession>
<protein>
    <submittedName>
        <fullName evidence="2">Uncharacterized protein</fullName>
    </submittedName>
</protein>
<name>A0A6N6JFC2_9RHOB</name>
<sequence>MERYFNVKRIIAMCIAASFVAGCGVDGEPTRPEPGAARDTSGPSISISGRAEVGITG</sequence>
<feature type="region of interest" description="Disordered" evidence="1">
    <location>
        <begin position="28"/>
        <end position="57"/>
    </location>
</feature>
<dbReference type="EMBL" id="BLJE01000002">
    <property type="protein sequence ID" value="GFE65051.1"/>
    <property type="molecule type" value="Genomic_DNA"/>
</dbReference>
<proteinExistence type="predicted"/>
<reference evidence="2 3" key="1">
    <citation type="submission" date="2019-12" db="EMBL/GenBank/DDBJ databases">
        <title>Litoreibacter badius sp. nov., a novel bacteriochlorophyll a-containing bacterium in the genus Litoreibacter.</title>
        <authorList>
            <person name="Kanamuro M."/>
            <person name="Takabe Y."/>
            <person name="Mori K."/>
            <person name="Takaichi S."/>
            <person name="Hanada S."/>
        </authorList>
    </citation>
    <scope>NUCLEOTIDE SEQUENCE [LARGE SCALE GENOMIC DNA]</scope>
    <source>
        <strain evidence="2 3">K6</strain>
    </source>
</reference>
<evidence type="ECO:0000313" key="3">
    <source>
        <dbReference type="Proteomes" id="UP000436822"/>
    </source>
</evidence>
<gene>
    <name evidence="2" type="ORF">KIN_21250</name>
</gene>
<dbReference type="Proteomes" id="UP000436822">
    <property type="component" value="Unassembled WGS sequence"/>
</dbReference>
<evidence type="ECO:0000256" key="1">
    <source>
        <dbReference type="SAM" id="MobiDB-lite"/>
    </source>
</evidence>
<organism evidence="2 3">
    <name type="scientific">Litoreibacter roseus</name>
    <dbReference type="NCBI Taxonomy" id="2601869"/>
    <lineage>
        <taxon>Bacteria</taxon>
        <taxon>Pseudomonadati</taxon>
        <taxon>Pseudomonadota</taxon>
        <taxon>Alphaproteobacteria</taxon>
        <taxon>Rhodobacterales</taxon>
        <taxon>Roseobacteraceae</taxon>
        <taxon>Litoreibacter</taxon>
    </lineage>
</organism>